<proteinExistence type="predicted"/>
<organism evidence="1 2">
    <name type="scientific">Gomphosphaeria aponina SAG 52.96 = DSM 107014</name>
    <dbReference type="NCBI Taxonomy" id="1521640"/>
    <lineage>
        <taxon>Bacteria</taxon>
        <taxon>Bacillati</taxon>
        <taxon>Cyanobacteriota</taxon>
        <taxon>Cyanophyceae</taxon>
        <taxon>Oscillatoriophycideae</taxon>
        <taxon>Chroococcales</taxon>
        <taxon>Gomphosphaeriaceae</taxon>
        <taxon>Gomphosphaeria</taxon>
    </lineage>
</organism>
<protein>
    <recommendedName>
        <fullName evidence="3">Sulfotransferase domain-containing protein</fullName>
    </recommendedName>
</protein>
<dbReference type="AlphaFoldDB" id="A0A941GSZ5"/>
<sequence length="274" mass="32233">MKILICGTGKSGTTAIAYAVQAVFKGHSIIFEPKTLTSLNYQEENFIVKSLNIIQNKLWQDEQSYILRFEKKIMIIRHPFDTIISFLLYDPFNRSQFDIDKNVKIYIDAIKQETHKENNRNISQVIKCYKKVVGLDVTKVILPWYKGITKVIENQSLDFFVFKYEDFVEGRLEGINGYLGVDNFTNQIKVDSKYSRVARSKKHSDWKNWFSQQDIKEIKPYFSDFLEKFNYETNWGDSLGAIDPNTSYLYTINVINEKRKRKGLKIYQDLKTFS</sequence>
<dbReference type="Proteomes" id="UP000767446">
    <property type="component" value="Unassembled WGS sequence"/>
</dbReference>
<dbReference type="SUPFAM" id="SSF52540">
    <property type="entry name" value="P-loop containing nucleoside triphosphate hydrolases"/>
    <property type="match status" value="1"/>
</dbReference>
<name>A0A941GSZ5_9CHRO</name>
<evidence type="ECO:0008006" key="3">
    <source>
        <dbReference type="Google" id="ProtNLM"/>
    </source>
</evidence>
<comment type="caution">
    <text evidence="1">The sequence shown here is derived from an EMBL/GenBank/DDBJ whole genome shotgun (WGS) entry which is preliminary data.</text>
</comment>
<evidence type="ECO:0000313" key="1">
    <source>
        <dbReference type="EMBL" id="MBR8829279.1"/>
    </source>
</evidence>
<gene>
    <name evidence="1" type="ORF">DSM107014_15510</name>
</gene>
<reference evidence="1" key="1">
    <citation type="submission" date="2021-02" db="EMBL/GenBank/DDBJ databases">
        <title>Metagenome analyses of Stigonema ocellatum DSM 106950, Chlorogloea purpurea SAG 13.99 and Gomphosphaeria aponina DSM 107014.</title>
        <authorList>
            <person name="Marter P."/>
            <person name="Huang S."/>
        </authorList>
    </citation>
    <scope>NUCLEOTIDE SEQUENCE</scope>
    <source>
        <strain evidence="1">JP213</strain>
    </source>
</reference>
<accession>A0A941GSZ5</accession>
<dbReference type="EMBL" id="JADQBC010000121">
    <property type="protein sequence ID" value="MBR8829279.1"/>
    <property type="molecule type" value="Genomic_DNA"/>
</dbReference>
<evidence type="ECO:0000313" key="2">
    <source>
        <dbReference type="Proteomes" id="UP000767446"/>
    </source>
</evidence>
<dbReference type="Gene3D" id="3.40.50.300">
    <property type="entry name" value="P-loop containing nucleotide triphosphate hydrolases"/>
    <property type="match status" value="1"/>
</dbReference>
<dbReference type="InterPro" id="IPR027417">
    <property type="entry name" value="P-loop_NTPase"/>
</dbReference>